<gene>
    <name evidence="2" type="ORF">J3998_02215</name>
</gene>
<evidence type="ECO:0000259" key="1">
    <source>
        <dbReference type="SMART" id="SM00880"/>
    </source>
</evidence>
<evidence type="ECO:0000313" key="3">
    <source>
        <dbReference type="Proteomes" id="UP000664835"/>
    </source>
</evidence>
<sequence>MSKEKDLPIGKVLRLSDSYLQSPPKLKSQAKSLHKLRQTARQIVSLLPEDGYSQQRVKRVIQASNKIRDLDVLLLELLPGFPEEYAEIVAEIKEQLLDVRWRLDDDFKNDLQMEMVPEIESCIGDDQVMSHMFAPTAGEALHDRLKDIKARFKKIKKQLGLLDNDSGQIHKQRLKVKRIRYQVEHYFPEQQSLLDQLKYLQKQLGEFHDYAQAEKMIGKYTELDATQRGVVKAYLLSQQQQILSKVRKKLNRL</sequence>
<organism evidence="2 3">
    <name type="scientific">Thiomicrorhabdus marina</name>
    <dbReference type="NCBI Taxonomy" id="2818442"/>
    <lineage>
        <taxon>Bacteria</taxon>
        <taxon>Pseudomonadati</taxon>
        <taxon>Pseudomonadota</taxon>
        <taxon>Gammaproteobacteria</taxon>
        <taxon>Thiotrichales</taxon>
        <taxon>Piscirickettsiaceae</taxon>
        <taxon>Thiomicrorhabdus</taxon>
    </lineage>
</organism>
<dbReference type="Pfam" id="PF05235">
    <property type="entry name" value="CHAD"/>
    <property type="match status" value="1"/>
</dbReference>
<dbReference type="PANTHER" id="PTHR39339:SF1">
    <property type="entry name" value="CHAD DOMAIN-CONTAINING PROTEIN"/>
    <property type="match status" value="1"/>
</dbReference>
<evidence type="ECO:0000313" key="2">
    <source>
        <dbReference type="EMBL" id="MBO1926375.1"/>
    </source>
</evidence>
<dbReference type="Proteomes" id="UP000664835">
    <property type="component" value="Unassembled WGS sequence"/>
</dbReference>
<reference evidence="2 3" key="1">
    <citation type="submission" date="2021-03" db="EMBL/GenBank/DDBJ databases">
        <title>Thiomicrorhabdus sp.nov.,novel sulfur-oxidizing bacteria isolated from coastal sediment.</title>
        <authorList>
            <person name="Liu X."/>
        </authorList>
    </citation>
    <scope>NUCLEOTIDE SEQUENCE [LARGE SCALE GENOMIC DNA]</scope>
    <source>
        <strain evidence="2 3">6S2-11</strain>
    </source>
</reference>
<dbReference type="InterPro" id="IPR007899">
    <property type="entry name" value="CHAD_dom"/>
</dbReference>
<dbReference type="RefSeq" id="WP_208147225.1">
    <property type="nucleotide sequence ID" value="NZ_JAGETV010000002.1"/>
</dbReference>
<protein>
    <submittedName>
        <fullName evidence="2">CHAD domain-containing protein</fullName>
    </submittedName>
</protein>
<dbReference type="EMBL" id="JAGETV010000002">
    <property type="protein sequence ID" value="MBO1926375.1"/>
    <property type="molecule type" value="Genomic_DNA"/>
</dbReference>
<feature type="domain" description="CHAD" evidence="1">
    <location>
        <begin position="11"/>
        <end position="252"/>
    </location>
</feature>
<proteinExistence type="predicted"/>
<comment type="caution">
    <text evidence="2">The sequence shown here is derived from an EMBL/GenBank/DDBJ whole genome shotgun (WGS) entry which is preliminary data.</text>
</comment>
<dbReference type="SMART" id="SM00880">
    <property type="entry name" value="CHAD"/>
    <property type="match status" value="1"/>
</dbReference>
<dbReference type="Gene3D" id="1.40.20.10">
    <property type="entry name" value="CHAD domain"/>
    <property type="match status" value="1"/>
</dbReference>
<dbReference type="PANTHER" id="PTHR39339">
    <property type="entry name" value="SLR1444 PROTEIN"/>
    <property type="match status" value="1"/>
</dbReference>
<keyword evidence="3" id="KW-1185">Reference proteome</keyword>
<accession>A0ABS3Q219</accession>
<name>A0ABS3Q219_9GAMM</name>
<dbReference type="InterPro" id="IPR038186">
    <property type="entry name" value="CHAD_dom_sf"/>
</dbReference>